<keyword evidence="4" id="KW-1185">Reference proteome</keyword>
<dbReference type="InterPro" id="IPR038729">
    <property type="entry name" value="Rad50/SbcC_AAA"/>
</dbReference>
<evidence type="ECO:0000313" key="3">
    <source>
        <dbReference type="EMBL" id="MCF5059921.1"/>
    </source>
</evidence>
<accession>A0AAW5AGY8</accession>
<dbReference type="Gene3D" id="3.40.50.300">
    <property type="entry name" value="P-loop containing nucleotide triphosphate hydrolases"/>
    <property type="match status" value="2"/>
</dbReference>
<feature type="domain" description="Rad50/SbcC-type AAA" evidence="2">
    <location>
        <begin position="35"/>
        <end position="64"/>
    </location>
</feature>
<dbReference type="Pfam" id="PF13476">
    <property type="entry name" value="AAA_23"/>
    <property type="match status" value="1"/>
</dbReference>
<gene>
    <name evidence="3" type="ORF">GIW75_23600</name>
</gene>
<dbReference type="EMBL" id="WKEW01000110">
    <property type="protein sequence ID" value="MCF5059921.1"/>
    <property type="molecule type" value="Genomic_DNA"/>
</dbReference>
<evidence type="ECO:0000259" key="1">
    <source>
        <dbReference type="Pfam" id="PF13304"/>
    </source>
</evidence>
<dbReference type="GO" id="GO:0016887">
    <property type="term" value="F:ATP hydrolysis activity"/>
    <property type="evidence" value="ECO:0007669"/>
    <property type="project" value="InterPro"/>
</dbReference>
<dbReference type="PANTHER" id="PTHR43581">
    <property type="entry name" value="ATP/GTP PHOSPHATASE"/>
    <property type="match status" value="1"/>
</dbReference>
<organism evidence="3 4">
    <name type="scientific">Pseudomonas proteolytica</name>
    <dbReference type="NCBI Taxonomy" id="219574"/>
    <lineage>
        <taxon>Bacteria</taxon>
        <taxon>Pseudomonadati</taxon>
        <taxon>Pseudomonadota</taxon>
        <taxon>Gammaproteobacteria</taxon>
        <taxon>Pseudomonadales</taxon>
        <taxon>Pseudomonadaceae</taxon>
        <taxon>Pseudomonas</taxon>
    </lineage>
</organism>
<dbReference type="InterPro" id="IPR027417">
    <property type="entry name" value="P-loop_NTPase"/>
</dbReference>
<dbReference type="Pfam" id="PF13304">
    <property type="entry name" value="AAA_21"/>
    <property type="match status" value="1"/>
</dbReference>
<reference evidence="3 4" key="1">
    <citation type="submission" date="2019-11" db="EMBL/GenBank/DDBJ databases">
        <title>Epiphytic Pseudomonas syringae from cherry orchards.</title>
        <authorList>
            <person name="Hulin M.T."/>
        </authorList>
    </citation>
    <scope>NUCLEOTIDE SEQUENCE [LARGE SCALE GENOMIC DNA]</scope>
    <source>
        <strain evidence="3 4">PA-6-9F</strain>
    </source>
</reference>
<comment type="caution">
    <text evidence="3">The sequence shown here is derived from an EMBL/GenBank/DDBJ whole genome shotgun (WGS) entry which is preliminary data.</text>
</comment>
<dbReference type="GO" id="GO:0005524">
    <property type="term" value="F:ATP binding"/>
    <property type="evidence" value="ECO:0007669"/>
    <property type="project" value="InterPro"/>
</dbReference>
<protein>
    <submittedName>
        <fullName evidence="3">AAA family ATPase</fullName>
    </submittedName>
</protein>
<dbReference type="GO" id="GO:0006302">
    <property type="term" value="P:double-strand break repair"/>
    <property type="evidence" value="ECO:0007669"/>
    <property type="project" value="InterPro"/>
</dbReference>
<dbReference type="InterPro" id="IPR003959">
    <property type="entry name" value="ATPase_AAA_core"/>
</dbReference>
<feature type="domain" description="ATPase AAA-type core" evidence="1">
    <location>
        <begin position="251"/>
        <end position="326"/>
    </location>
</feature>
<evidence type="ECO:0000313" key="4">
    <source>
        <dbReference type="Proteomes" id="UP000814172"/>
    </source>
</evidence>
<dbReference type="PANTHER" id="PTHR43581:SF4">
    <property type="entry name" value="ATP_GTP PHOSPHATASE"/>
    <property type="match status" value="1"/>
</dbReference>
<dbReference type="AlphaFoldDB" id="A0AAW5AGY8"/>
<name>A0AAW5AGY8_9PSED</name>
<evidence type="ECO:0000259" key="2">
    <source>
        <dbReference type="Pfam" id="PF13476"/>
    </source>
</evidence>
<proteinExistence type="predicted"/>
<dbReference type="SUPFAM" id="SSF52540">
    <property type="entry name" value="P-loop containing nucleoside triphosphate hydrolases"/>
    <property type="match status" value="1"/>
</dbReference>
<dbReference type="Proteomes" id="UP000814172">
    <property type="component" value="Unassembled WGS sequence"/>
</dbReference>
<dbReference type="InterPro" id="IPR051396">
    <property type="entry name" value="Bact_Antivir_Def_Nuclease"/>
</dbReference>
<sequence>MCIGQFNYKNTKGMKGINRMASIKLLSLRFEDPAFRKLANIKIDFADRITLIAGHNGIGKSTILGLVSNGSGFTDSTYKSYFNKTFQGNLNEIIHLDYENELVNVQSSGLELPTPFIDYTVNGAPLTKSSTLTRRTSEQRVRVVVRNHPSGDFITKDNSISVGPDAKVPLPTIYLGMSRMIPVGESNPAWIKNTADKKILPEDAVFIRDFINSVIELEEDARNSEDITTSAIQGTKKTAKHPKYSYSSSCVSLGQDSLSAIATALSSFNKLKREMDESYPGGLLVIDELDAGFHPHAQTSLMSAISTAARQLKLQVIATTHSLCLIESIHPENFPKRRGKPLDSIVYITDSSSPRTAVNYTLSDIRRDMSLTIEAAPKKAKTKELKIYMEDEEAHFFLKRIITPALRARVKKEASVLLKMVPLSMGCDNLNSLPKHDDHFKTVLIALDADSSIKGKPEDTRNIIKMPGALDAQKKGLSPERTLYKFLKHLAYEKSGFPLARAKLIEKKVTSDFLKKYLVGGNVDMDDRDTAKNWMNKRLKYLTNWDVVGMWISEHSTEVKKFEDQLVSAATLTAKVTI</sequence>